<evidence type="ECO:0000313" key="2">
    <source>
        <dbReference type="EMBL" id="CAG9332179.1"/>
    </source>
</evidence>
<protein>
    <submittedName>
        <fullName evidence="2">Uncharacterized protein</fullName>
    </submittedName>
</protein>
<comment type="caution">
    <text evidence="2">The sequence shown here is derived from an EMBL/GenBank/DDBJ whole genome shotgun (WGS) entry which is preliminary data.</text>
</comment>
<reference evidence="2" key="1">
    <citation type="submission" date="2021-09" db="EMBL/GenBank/DDBJ databases">
        <authorList>
            <consortium name="AG Swart"/>
            <person name="Singh M."/>
            <person name="Singh A."/>
            <person name="Seah K."/>
            <person name="Emmerich C."/>
        </authorList>
    </citation>
    <scope>NUCLEOTIDE SEQUENCE</scope>
    <source>
        <strain evidence="2">ATCC30299</strain>
    </source>
</reference>
<dbReference type="AlphaFoldDB" id="A0AAU9JY27"/>
<proteinExistence type="predicted"/>
<organism evidence="2 3">
    <name type="scientific">Blepharisma stoltei</name>
    <dbReference type="NCBI Taxonomy" id="1481888"/>
    <lineage>
        <taxon>Eukaryota</taxon>
        <taxon>Sar</taxon>
        <taxon>Alveolata</taxon>
        <taxon>Ciliophora</taxon>
        <taxon>Postciliodesmatophora</taxon>
        <taxon>Heterotrichea</taxon>
        <taxon>Heterotrichida</taxon>
        <taxon>Blepharismidae</taxon>
        <taxon>Blepharisma</taxon>
    </lineage>
</organism>
<accession>A0AAU9JY27</accession>
<name>A0AAU9JY27_9CILI</name>
<evidence type="ECO:0000256" key="1">
    <source>
        <dbReference type="SAM" id="MobiDB-lite"/>
    </source>
</evidence>
<dbReference type="Proteomes" id="UP001162131">
    <property type="component" value="Unassembled WGS sequence"/>
</dbReference>
<sequence>MKISSQSWQAQLNHESAHPSPIAPEAHDTAKHPSSSLIEKVKTMQLAINRLESERDNLSHTVSDLKQLIQRLSLEQKREAERSLRISQDLSQKAKRLENSLEISREYGDHFQKIKSFWVEFIE</sequence>
<feature type="region of interest" description="Disordered" evidence="1">
    <location>
        <begin position="1"/>
        <end position="35"/>
    </location>
</feature>
<dbReference type="EMBL" id="CAJZBQ010000054">
    <property type="protein sequence ID" value="CAG9332179.1"/>
    <property type="molecule type" value="Genomic_DNA"/>
</dbReference>
<evidence type="ECO:0000313" key="3">
    <source>
        <dbReference type="Proteomes" id="UP001162131"/>
    </source>
</evidence>
<feature type="compositionally biased region" description="Polar residues" evidence="1">
    <location>
        <begin position="1"/>
        <end position="14"/>
    </location>
</feature>
<gene>
    <name evidence="2" type="ORF">BSTOLATCC_MIC55631</name>
</gene>
<keyword evidence="3" id="KW-1185">Reference proteome</keyword>